<dbReference type="RefSeq" id="WP_062447101.1">
    <property type="nucleotide sequence ID" value="NZ_BMCJ01000004.1"/>
</dbReference>
<dbReference type="Gene3D" id="3.60.21.10">
    <property type="match status" value="1"/>
</dbReference>
<evidence type="ECO:0000256" key="4">
    <source>
        <dbReference type="RuleBase" id="RU362039"/>
    </source>
</evidence>
<dbReference type="PROSITE" id="PS01269">
    <property type="entry name" value="UPF0025"/>
    <property type="match status" value="1"/>
</dbReference>
<accession>A0ABQ1P980</accession>
<evidence type="ECO:0000256" key="1">
    <source>
        <dbReference type="ARBA" id="ARBA00008950"/>
    </source>
</evidence>
<evidence type="ECO:0000259" key="5">
    <source>
        <dbReference type="Pfam" id="PF12850"/>
    </source>
</evidence>
<protein>
    <recommendedName>
        <fullName evidence="4">Phosphoesterase</fullName>
        <ecNumber evidence="4">3.1.4.-</ecNumber>
    </recommendedName>
</protein>
<dbReference type="InterPro" id="IPR029052">
    <property type="entry name" value="Metallo-depent_PP-like"/>
</dbReference>
<dbReference type="NCBIfam" id="TIGR00040">
    <property type="entry name" value="yfcE"/>
    <property type="match status" value="1"/>
</dbReference>
<dbReference type="CDD" id="cd00841">
    <property type="entry name" value="MPP_YfcE"/>
    <property type="match status" value="1"/>
</dbReference>
<dbReference type="EC" id="3.1.4.-" evidence="4"/>
<proteinExistence type="inferred from homology"/>
<reference evidence="7" key="1">
    <citation type="journal article" date="2019" name="Int. J. Syst. Evol. Microbiol.">
        <title>The Global Catalogue of Microorganisms (GCM) 10K type strain sequencing project: providing services to taxonomists for standard genome sequencing and annotation.</title>
        <authorList>
            <consortium name="The Broad Institute Genomics Platform"/>
            <consortium name="The Broad Institute Genome Sequencing Center for Infectious Disease"/>
            <person name="Wu L."/>
            <person name="Ma J."/>
        </authorList>
    </citation>
    <scope>NUCLEOTIDE SEQUENCE [LARGE SCALE GENOMIC DNA]</scope>
    <source>
        <strain evidence="7">CCM 7282</strain>
    </source>
</reference>
<keyword evidence="3" id="KW-0378">Hydrolase</keyword>
<organism evidence="6 7">
    <name type="scientific">Thalassobacillus devorans</name>
    <dbReference type="NCBI Taxonomy" id="279813"/>
    <lineage>
        <taxon>Bacteria</taxon>
        <taxon>Bacillati</taxon>
        <taxon>Bacillota</taxon>
        <taxon>Bacilli</taxon>
        <taxon>Bacillales</taxon>
        <taxon>Bacillaceae</taxon>
        <taxon>Thalassobacillus</taxon>
    </lineage>
</organism>
<name>A0ABQ1P980_9BACI</name>
<dbReference type="Pfam" id="PF12850">
    <property type="entry name" value="Metallophos_2"/>
    <property type="match status" value="1"/>
</dbReference>
<dbReference type="SUPFAM" id="SSF56300">
    <property type="entry name" value="Metallo-dependent phosphatases"/>
    <property type="match status" value="1"/>
</dbReference>
<evidence type="ECO:0000313" key="6">
    <source>
        <dbReference type="EMBL" id="GGC93147.1"/>
    </source>
</evidence>
<dbReference type="PANTHER" id="PTHR11124">
    <property type="entry name" value="VACUOLAR SORTING PROTEIN VPS29"/>
    <property type="match status" value="1"/>
</dbReference>
<dbReference type="InterPro" id="IPR024654">
    <property type="entry name" value="Calcineurin-like_PHP_lpxH"/>
</dbReference>
<keyword evidence="2 4" id="KW-0479">Metal-binding</keyword>
<dbReference type="EMBL" id="BMCJ01000004">
    <property type="protein sequence ID" value="GGC93147.1"/>
    <property type="molecule type" value="Genomic_DNA"/>
</dbReference>
<evidence type="ECO:0000313" key="7">
    <source>
        <dbReference type="Proteomes" id="UP000619534"/>
    </source>
</evidence>
<dbReference type="InterPro" id="IPR041802">
    <property type="entry name" value="MPP_YfcE"/>
</dbReference>
<feature type="domain" description="Calcineurin-like phosphoesterase" evidence="5">
    <location>
        <begin position="4"/>
        <end position="146"/>
    </location>
</feature>
<dbReference type="InterPro" id="IPR020935">
    <property type="entry name" value="PdiEstase_YfcE_CS"/>
</dbReference>
<comment type="similarity">
    <text evidence="1 4">Belongs to the metallophosphoesterase superfamily. YfcE family.</text>
</comment>
<comment type="caution">
    <text evidence="6">The sequence shown here is derived from an EMBL/GenBank/DDBJ whole genome shotgun (WGS) entry which is preliminary data.</text>
</comment>
<evidence type="ECO:0000256" key="2">
    <source>
        <dbReference type="ARBA" id="ARBA00022723"/>
    </source>
</evidence>
<dbReference type="InterPro" id="IPR000979">
    <property type="entry name" value="Phosphodiesterase_MJ0936/Vps29"/>
</dbReference>
<comment type="cofactor">
    <cofactor evidence="4">
        <name>a divalent metal cation</name>
        <dbReference type="ChEBI" id="CHEBI:60240"/>
    </cofactor>
</comment>
<dbReference type="Proteomes" id="UP000619534">
    <property type="component" value="Unassembled WGS sequence"/>
</dbReference>
<keyword evidence="7" id="KW-1185">Reference proteome</keyword>
<evidence type="ECO:0000256" key="3">
    <source>
        <dbReference type="ARBA" id="ARBA00022801"/>
    </source>
</evidence>
<gene>
    <name evidence="6" type="ORF">GCM10007216_24840</name>
</gene>
<sequence length="174" mass="19950">MPSVLILSDSHGLTDEVKEIKEKYAHQVDGMIHCGDSELNLHDKELEGFYYAKGNVDFDSGMEEEQAFTIEGVTFFVTHGHLFNIKSTLMPLNYRAEELGADVVCFGHSHMAGAEKVENRLFINPGSCRQPRDHREPTYAILSWNDNRVFELQYYNMKHKPVDLKLQTTLRSEV</sequence>